<protein>
    <submittedName>
        <fullName evidence="2">Uncharacterized protein</fullName>
    </submittedName>
</protein>
<dbReference type="KEGG" id="fne:FSDG_01494"/>
<dbReference type="EMBL" id="CP007062">
    <property type="protein sequence ID" value="EEO42935.1"/>
    <property type="molecule type" value="Genomic_DNA"/>
</dbReference>
<evidence type="ECO:0000313" key="2">
    <source>
        <dbReference type="EMBL" id="EEO42935.1"/>
    </source>
</evidence>
<keyword evidence="1" id="KW-1133">Transmembrane helix</keyword>
<dbReference type="RefSeq" id="WP_008701770.1">
    <property type="nucleotide sequence ID" value="NZ_AKBT01000001.1"/>
</dbReference>
<keyword evidence="1" id="KW-0472">Membrane</keyword>
<feature type="transmembrane region" description="Helical" evidence="1">
    <location>
        <begin position="55"/>
        <end position="73"/>
    </location>
</feature>
<accession>A0A140PUB5</accession>
<evidence type="ECO:0000256" key="1">
    <source>
        <dbReference type="SAM" id="Phobius"/>
    </source>
</evidence>
<proteinExistence type="predicted"/>
<keyword evidence="1" id="KW-0812">Transmembrane</keyword>
<dbReference type="AlphaFoldDB" id="A0A140PUB5"/>
<feature type="transmembrane region" description="Helical" evidence="1">
    <location>
        <begin position="107"/>
        <end position="127"/>
    </location>
</feature>
<evidence type="ECO:0000313" key="3">
    <source>
        <dbReference type="Proteomes" id="UP000002799"/>
    </source>
</evidence>
<name>A0A140PUB5_9FUSO</name>
<sequence length="132" mass="15581">MTLNPIKIIKNTFKRRVKFFLQMVNTLNSGIMEIKTISKERGKKYISLFNKKEDILYLILGIVFGAFISFLNLPGIYKYIPYSFLFIFFYILKKLKKVEGKEIVLESLKMLVGILISSFFYNIYILVKRTLL</sequence>
<reference evidence="2 3" key="1">
    <citation type="submission" date="2013-11" db="EMBL/GenBank/DDBJ databases">
        <title>The Genome Sequence of Fusobacterium sp. 7_1.</title>
        <authorList>
            <consortium name="The Broad Institute Genome Sequencing Platform"/>
            <person name="Earl A."/>
            <person name="Ward D."/>
            <person name="Feldgarden M."/>
            <person name="Gevers D."/>
            <person name="Strauss J."/>
            <person name="Ambrose C.E."/>
            <person name="Allen-Vercoe E."/>
            <person name="Walker B."/>
            <person name="Young S.K."/>
            <person name="Zeng Q."/>
            <person name="Gargeya S."/>
            <person name="Fitzgerald M."/>
            <person name="Haas B."/>
            <person name="Abouelleil A."/>
            <person name="Alvarado L."/>
            <person name="Arachchi H.M."/>
            <person name="Berlin A.M."/>
            <person name="Chapman S.B."/>
            <person name="Goldberg J."/>
            <person name="Griggs A."/>
            <person name="Gujja S."/>
            <person name="Hansen M."/>
            <person name="Howarth C."/>
            <person name="Imamovic A."/>
            <person name="Larimer J."/>
            <person name="McCowen C."/>
            <person name="Montmayeur A."/>
            <person name="Murphy C."/>
            <person name="Neiman D."/>
            <person name="Pearson M."/>
            <person name="Priest M."/>
            <person name="Roberts A."/>
            <person name="Saif S."/>
            <person name="Shea T."/>
            <person name="Sisk P."/>
            <person name="Sykes S."/>
            <person name="Wortman J."/>
            <person name="Nusbaum C."/>
            <person name="Birren B."/>
        </authorList>
    </citation>
    <scope>NUCLEOTIDE SEQUENCE [LARGE SCALE GENOMIC DNA]</scope>
    <source>
        <strain evidence="2 3">7_1</strain>
    </source>
</reference>
<dbReference type="HOGENOM" id="CLU_1914010_0_0_0"/>
<gene>
    <name evidence="2" type="ORF">FSDG_01494</name>
</gene>
<dbReference type="Proteomes" id="UP000002799">
    <property type="component" value="Chromosome"/>
</dbReference>
<organism evidence="2">
    <name type="scientific">Fusobacterium animalis 7_1</name>
    <dbReference type="NCBI Taxonomy" id="457405"/>
    <lineage>
        <taxon>Bacteria</taxon>
        <taxon>Fusobacteriati</taxon>
        <taxon>Fusobacteriota</taxon>
        <taxon>Fusobacteriia</taxon>
        <taxon>Fusobacteriales</taxon>
        <taxon>Fusobacteriaceae</taxon>
        <taxon>Fusobacterium</taxon>
    </lineage>
</organism>